<accession>A0A085MV12</accession>
<keyword evidence="3" id="KW-1185">Reference proteome</keyword>
<sequence>MKPSFQRASSIVVEFTRDSECSGECAGKAVSACFLLSVDDRSRDTLVPLIKQYILSGTTVISDQ</sequence>
<dbReference type="EMBL" id="KL367637">
    <property type="protein sequence ID" value="KFD61058.1"/>
    <property type="molecule type" value="Genomic_DNA"/>
</dbReference>
<evidence type="ECO:0000313" key="3">
    <source>
        <dbReference type="Proteomes" id="UP000030764"/>
    </source>
</evidence>
<evidence type="ECO:0000313" key="1">
    <source>
        <dbReference type="EMBL" id="KFD50623.1"/>
    </source>
</evidence>
<proteinExistence type="predicted"/>
<dbReference type="EMBL" id="KL363250">
    <property type="protein sequence ID" value="KFD50623.1"/>
    <property type="molecule type" value="Genomic_DNA"/>
</dbReference>
<gene>
    <name evidence="1" type="ORF">M513_08430</name>
    <name evidence="2" type="ORF">M514_08430</name>
</gene>
<organism evidence="2">
    <name type="scientific">Trichuris suis</name>
    <name type="common">pig whipworm</name>
    <dbReference type="NCBI Taxonomy" id="68888"/>
    <lineage>
        <taxon>Eukaryota</taxon>
        <taxon>Metazoa</taxon>
        <taxon>Ecdysozoa</taxon>
        <taxon>Nematoda</taxon>
        <taxon>Enoplea</taxon>
        <taxon>Dorylaimia</taxon>
        <taxon>Trichinellida</taxon>
        <taxon>Trichuridae</taxon>
        <taxon>Trichuris</taxon>
    </lineage>
</organism>
<reference evidence="2 3" key="1">
    <citation type="journal article" date="2014" name="Nat. Genet.">
        <title>Genome and transcriptome of the porcine whipworm Trichuris suis.</title>
        <authorList>
            <person name="Jex A.R."/>
            <person name="Nejsum P."/>
            <person name="Schwarz E.M."/>
            <person name="Hu L."/>
            <person name="Young N.D."/>
            <person name="Hall R.S."/>
            <person name="Korhonen P.K."/>
            <person name="Liao S."/>
            <person name="Thamsborg S."/>
            <person name="Xia J."/>
            <person name="Xu P."/>
            <person name="Wang S."/>
            <person name="Scheerlinck J.P."/>
            <person name="Hofmann A."/>
            <person name="Sternberg P.W."/>
            <person name="Wang J."/>
            <person name="Gasser R.B."/>
        </authorList>
    </citation>
    <scope>NUCLEOTIDE SEQUENCE [LARGE SCALE GENOMIC DNA]</scope>
    <source>
        <strain evidence="2">DCEP-RM93F</strain>
        <strain evidence="1">DCEP-RM93M</strain>
    </source>
</reference>
<name>A0A085MV12_9BILA</name>
<dbReference type="Proteomes" id="UP000030764">
    <property type="component" value="Unassembled WGS sequence"/>
</dbReference>
<evidence type="ECO:0000313" key="2">
    <source>
        <dbReference type="EMBL" id="KFD61058.1"/>
    </source>
</evidence>
<dbReference type="Proteomes" id="UP000030758">
    <property type="component" value="Unassembled WGS sequence"/>
</dbReference>
<dbReference type="AlphaFoldDB" id="A0A085MV12"/>
<protein>
    <submittedName>
        <fullName evidence="2">Uncharacterized protein</fullName>
    </submittedName>
</protein>